<dbReference type="SMART" id="SM00304">
    <property type="entry name" value="HAMP"/>
    <property type="match status" value="1"/>
</dbReference>
<dbReference type="GO" id="GO:0006935">
    <property type="term" value="P:chemotaxis"/>
    <property type="evidence" value="ECO:0007669"/>
    <property type="project" value="InterPro"/>
</dbReference>
<evidence type="ECO:0000259" key="6">
    <source>
        <dbReference type="PROSITE" id="PS50111"/>
    </source>
</evidence>
<evidence type="ECO:0000313" key="8">
    <source>
        <dbReference type="EMBL" id="SFW29749.1"/>
    </source>
</evidence>
<evidence type="ECO:0000256" key="1">
    <source>
        <dbReference type="ARBA" id="ARBA00023224"/>
    </source>
</evidence>
<keyword evidence="5" id="KW-1133">Transmembrane helix</keyword>
<evidence type="ECO:0000313" key="9">
    <source>
        <dbReference type="Proteomes" id="UP000182680"/>
    </source>
</evidence>
<dbReference type="Pfam" id="PF00672">
    <property type="entry name" value="HAMP"/>
    <property type="match status" value="1"/>
</dbReference>
<feature type="transmembrane region" description="Helical" evidence="5">
    <location>
        <begin position="12"/>
        <end position="33"/>
    </location>
</feature>
<dbReference type="CDD" id="cd06225">
    <property type="entry name" value="HAMP"/>
    <property type="match status" value="1"/>
</dbReference>
<dbReference type="Pfam" id="PF13682">
    <property type="entry name" value="CZB"/>
    <property type="match status" value="1"/>
</dbReference>
<feature type="domain" description="Methyl-accepting transducer" evidence="6">
    <location>
        <begin position="311"/>
        <end position="547"/>
    </location>
</feature>
<dbReference type="Gene3D" id="1.10.287.950">
    <property type="entry name" value="Methyl-accepting chemotaxis protein"/>
    <property type="match status" value="1"/>
</dbReference>
<gene>
    <name evidence="8" type="ORF">SAMN02910291_00725</name>
</gene>
<dbReference type="PRINTS" id="PR00260">
    <property type="entry name" value="CHEMTRNSDUCR"/>
</dbReference>
<accession>A0AA94HRC2</accession>
<dbReference type="AlphaFoldDB" id="A0AA94HRC2"/>
<dbReference type="Pfam" id="PF00015">
    <property type="entry name" value="MCPsignal"/>
    <property type="match status" value="1"/>
</dbReference>
<dbReference type="Gene3D" id="6.10.340.10">
    <property type="match status" value="1"/>
</dbReference>
<sequence length="585" mass="62489">MFWKNLSIGKKLCFGFGISLAGMICFAVVAWYASNLVMTMADSALQKQSNALVFAMREADHLHWKERVSSFVAMPPADGKLDVQKDGHKCLFGQWFYNGGREEVEAILPGTSSYFKSMEADHLDLHRSASDIERLVQAGDLQGARAHFNAVTLAKSSAVVETLAQLRKMMLHAAEADRESYKQIMAREEYVVVALLLVVLAGMLVSGVAITRSIRNPLRGLVDKSAEVVAGNLDVDLRLRRQDEIGALSRALGALLDNLKLKLAENEKKSEEAQASAEHTRNALKDAEEKEARIASLLGDMNAIATQADVIAADLADHSATLAQRVETVYRGSEDQHDLMRSSLDDLEQLASAAGEIAVSAEHSAHGARSSREHAGSGVDVVTRCAQAISRVNDLAAKQNGQVAELGEMAQGITGIMSVITDIADQTNLLALNAAIEAARAGEAGRGFSVVADEVRKLAEKTVTATQAVGAKITGIQESIHASVAFMGQTSEAVHESNDLAQQSGAALSQILDLAAANVDSAAGMAVAAQQQSDTVVHVAQGMKNVQDIAESSRAAMSEADRQVRAVAKMAGELRELIDRLKSRA</sequence>
<dbReference type="CDD" id="cd11386">
    <property type="entry name" value="MCP_signal"/>
    <property type="match status" value="1"/>
</dbReference>
<keyword evidence="1 3" id="KW-0807">Transducer</keyword>
<feature type="transmembrane region" description="Helical" evidence="5">
    <location>
        <begin position="190"/>
        <end position="210"/>
    </location>
</feature>
<evidence type="ECO:0000256" key="5">
    <source>
        <dbReference type="SAM" id="Phobius"/>
    </source>
</evidence>
<name>A0AA94HRC2_DESDE</name>
<dbReference type="InterPro" id="IPR004089">
    <property type="entry name" value="MCPsignal_dom"/>
</dbReference>
<dbReference type="PANTHER" id="PTHR32089:SF112">
    <property type="entry name" value="LYSOZYME-LIKE PROTEIN-RELATED"/>
    <property type="match status" value="1"/>
</dbReference>
<dbReference type="GO" id="GO:0007165">
    <property type="term" value="P:signal transduction"/>
    <property type="evidence" value="ECO:0007669"/>
    <property type="project" value="UniProtKB-KW"/>
</dbReference>
<dbReference type="PROSITE" id="PS50885">
    <property type="entry name" value="HAMP"/>
    <property type="match status" value="1"/>
</dbReference>
<dbReference type="SUPFAM" id="SSF58104">
    <property type="entry name" value="Methyl-accepting chemotaxis protein (MCP) signaling domain"/>
    <property type="match status" value="1"/>
</dbReference>
<keyword evidence="5" id="KW-0472">Membrane</keyword>
<dbReference type="PANTHER" id="PTHR32089">
    <property type="entry name" value="METHYL-ACCEPTING CHEMOTAXIS PROTEIN MCPB"/>
    <property type="match status" value="1"/>
</dbReference>
<reference evidence="9" key="1">
    <citation type="submission" date="2016-11" db="EMBL/GenBank/DDBJ databases">
        <authorList>
            <person name="Jaros S."/>
            <person name="Januszkiewicz K."/>
            <person name="Wedrychowicz H."/>
        </authorList>
    </citation>
    <scope>NUCLEOTIDE SEQUENCE [LARGE SCALE GENOMIC DNA]</scope>
    <source>
        <strain evidence="9">DSM 7057</strain>
    </source>
</reference>
<comment type="similarity">
    <text evidence="2">Belongs to the methyl-accepting chemotaxis (MCP) protein family.</text>
</comment>
<keyword evidence="5" id="KW-0812">Transmembrane</keyword>
<dbReference type="EMBL" id="FPIW01000008">
    <property type="protein sequence ID" value="SFW29749.1"/>
    <property type="molecule type" value="Genomic_DNA"/>
</dbReference>
<dbReference type="Gene3D" id="1.20.120.30">
    <property type="entry name" value="Aspartate receptor, ligand-binding domain"/>
    <property type="match status" value="1"/>
</dbReference>
<dbReference type="GO" id="GO:0016020">
    <property type="term" value="C:membrane"/>
    <property type="evidence" value="ECO:0007669"/>
    <property type="project" value="InterPro"/>
</dbReference>
<organism evidence="8 9">
    <name type="scientific">Desulfovibrio desulfuricans</name>
    <dbReference type="NCBI Taxonomy" id="876"/>
    <lineage>
        <taxon>Bacteria</taxon>
        <taxon>Pseudomonadati</taxon>
        <taxon>Thermodesulfobacteriota</taxon>
        <taxon>Desulfovibrionia</taxon>
        <taxon>Desulfovibrionales</taxon>
        <taxon>Desulfovibrionaceae</taxon>
        <taxon>Desulfovibrio</taxon>
    </lineage>
</organism>
<feature type="domain" description="HAMP" evidence="7">
    <location>
        <begin position="212"/>
        <end position="264"/>
    </location>
</feature>
<dbReference type="PROSITE" id="PS50111">
    <property type="entry name" value="CHEMOTAXIS_TRANSDUC_2"/>
    <property type="match status" value="1"/>
</dbReference>
<keyword evidence="4" id="KW-0175">Coiled coil</keyword>
<dbReference type="InterPro" id="IPR025991">
    <property type="entry name" value="Chemoreceptor_zinc-bind_dom"/>
</dbReference>
<comment type="caution">
    <text evidence="8">The sequence shown here is derived from an EMBL/GenBank/DDBJ whole genome shotgun (WGS) entry which is preliminary data.</text>
</comment>
<protein>
    <submittedName>
        <fullName evidence="8">Methyl-accepting chemotaxis protein</fullName>
    </submittedName>
</protein>
<proteinExistence type="inferred from homology"/>
<evidence type="ECO:0000256" key="2">
    <source>
        <dbReference type="ARBA" id="ARBA00029447"/>
    </source>
</evidence>
<feature type="coiled-coil region" evidence="4">
    <location>
        <begin position="256"/>
        <end position="290"/>
    </location>
</feature>
<dbReference type="RefSeq" id="WP_072311406.1">
    <property type="nucleotide sequence ID" value="NZ_FPIW01000008.1"/>
</dbReference>
<dbReference type="Proteomes" id="UP000182680">
    <property type="component" value="Unassembled WGS sequence"/>
</dbReference>
<evidence type="ECO:0000256" key="4">
    <source>
        <dbReference type="SAM" id="Coils"/>
    </source>
</evidence>
<evidence type="ECO:0000256" key="3">
    <source>
        <dbReference type="PROSITE-ProRule" id="PRU00284"/>
    </source>
</evidence>
<dbReference type="InterPro" id="IPR003660">
    <property type="entry name" value="HAMP_dom"/>
</dbReference>
<evidence type="ECO:0000259" key="7">
    <source>
        <dbReference type="PROSITE" id="PS50885"/>
    </source>
</evidence>
<dbReference type="GO" id="GO:0004888">
    <property type="term" value="F:transmembrane signaling receptor activity"/>
    <property type="evidence" value="ECO:0007669"/>
    <property type="project" value="InterPro"/>
</dbReference>
<dbReference type="SMART" id="SM00283">
    <property type="entry name" value="MA"/>
    <property type="match status" value="1"/>
</dbReference>
<dbReference type="InterPro" id="IPR004090">
    <property type="entry name" value="Chemotax_Me-accpt_rcpt"/>
</dbReference>